<evidence type="ECO:0000313" key="3">
    <source>
        <dbReference type="Proteomes" id="UP000281647"/>
    </source>
</evidence>
<dbReference type="OrthoDB" id="10015155at2"/>
<accession>A0A432V5N1</accession>
<organism evidence="2 3">
    <name type="scientific">Borborobacter arsenicus</name>
    <dbReference type="NCBI Taxonomy" id="1851146"/>
    <lineage>
        <taxon>Bacteria</taxon>
        <taxon>Pseudomonadati</taxon>
        <taxon>Pseudomonadota</taxon>
        <taxon>Alphaproteobacteria</taxon>
        <taxon>Hyphomicrobiales</taxon>
        <taxon>Phyllobacteriaceae</taxon>
        <taxon>Borborobacter</taxon>
    </lineage>
</organism>
<proteinExistence type="predicted"/>
<comment type="caution">
    <text evidence="2">The sequence shown here is derived from an EMBL/GenBank/DDBJ whole genome shotgun (WGS) entry which is preliminary data.</text>
</comment>
<evidence type="ECO:0000256" key="1">
    <source>
        <dbReference type="SAM" id="MobiDB-lite"/>
    </source>
</evidence>
<gene>
    <name evidence="2" type="ORF">EET67_12525</name>
</gene>
<sequence>MSVAIAEERTMHFDNIVFEYDFPSRFAFVGRSDGSVYFSDDTTVFEFNWRYLGADENDDRASMILSEIEEFPTLYREDGYFRDDLEFEIVKKEALSLGAYIQWRDVGNGFSRLSYGVATCCNKYMLVTIERPTAVGHEDWMEVFYSSFRQGKIAQYDSSDNGLEGTDWKLPRATTPAQTTRQLLYDACSSSWNKRLFAGRADNKMMGAFTVAGKAWCSWDHARRTLGEAWESIKTACQENGAGDECYVFATGENLADWASEERFSVELGTREERYRESQVAARPVQPEQSPDSGGGGSILNDLMGAAGAALEGFNTGAAIGRALNGGGYTPSVGGGGGSRDACPQMRANAQSCYQNWQNIGGGTAPGTQAGSFYECYKQYDGAARGLGC</sequence>
<dbReference type="RefSeq" id="WP_128627069.1">
    <property type="nucleotide sequence ID" value="NZ_RKST01000011.1"/>
</dbReference>
<name>A0A432V5N1_9HYPH</name>
<feature type="region of interest" description="Disordered" evidence="1">
    <location>
        <begin position="275"/>
        <end position="299"/>
    </location>
</feature>
<protein>
    <submittedName>
        <fullName evidence="2">Uncharacterized protein</fullName>
    </submittedName>
</protein>
<keyword evidence="3" id="KW-1185">Reference proteome</keyword>
<dbReference type="EMBL" id="RKST01000011">
    <property type="protein sequence ID" value="RUM97477.1"/>
    <property type="molecule type" value="Genomic_DNA"/>
</dbReference>
<dbReference type="Proteomes" id="UP000281647">
    <property type="component" value="Unassembled WGS sequence"/>
</dbReference>
<evidence type="ECO:0000313" key="2">
    <source>
        <dbReference type="EMBL" id="RUM97477.1"/>
    </source>
</evidence>
<reference evidence="2 3" key="1">
    <citation type="submission" date="2018-11" db="EMBL/GenBank/DDBJ databases">
        <title>Pseudaminobacter arsenicus sp. nov., an arsenic-resistant bacterium isolated from arsenic-rich aquifers.</title>
        <authorList>
            <person name="Mu Y."/>
        </authorList>
    </citation>
    <scope>NUCLEOTIDE SEQUENCE [LARGE SCALE GENOMIC DNA]</scope>
    <source>
        <strain evidence="2 3">CB3</strain>
    </source>
</reference>
<dbReference type="AlphaFoldDB" id="A0A432V5N1"/>